<dbReference type="InterPro" id="IPR007420">
    <property type="entry name" value="DUF465"/>
</dbReference>
<keyword evidence="2" id="KW-1185">Reference proteome</keyword>
<organism evidence="1 2">
    <name type="scientific">Pseudorhizobium halotolerans</name>
    <dbReference type="NCBI Taxonomy" id="1233081"/>
    <lineage>
        <taxon>Bacteria</taxon>
        <taxon>Pseudomonadati</taxon>
        <taxon>Pseudomonadota</taxon>
        <taxon>Alphaproteobacteria</taxon>
        <taxon>Hyphomicrobiales</taxon>
        <taxon>Rhizobiaceae</taxon>
        <taxon>Rhizobium/Agrobacterium group</taxon>
        <taxon>Pseudorhizobium</taxon>
    </lineage>
</organism>
<proteinExistence type="predicted"/>
<evidence type="ECO:0000313" key="1">
    <source>
        <dbReference type="EMBL" id="CAD7051921.1"/>
    </source>
</evidence>
<gene>
    <name evidence="1" type="ORF">RHAB21_04372</name>
</gene>
<dbReference type="EMBL" id="CABFWE030000011">
    <property type="protein sequence ID" value="CAD7051921.1"/>
    <property type="molecule type" value="Genomic_DNA"/>
</dbReference>
<evidence type="ECO:0000313" key="2">
    <source>
        <dbReference type="Proteomes" id="UP000601041"/>
    </source>
</evidence>
<dbReference type="Pfam" id="PF04325">
    <property type="entry name" value="DUF465"/>
    <property type="match status" value="1"/>
</dbReference>
<dbReference type="RefSeq" id="WP_183950139.1">
    <property type="nucleotide sequence ID" value="NZ_CABFWE030000011.1"/>
</dbReference>
<comment type="caution">
    <text evidence="1">The sequence shown here is derived from an EMBL/GenBank/DDBJ whole genome shotgun (WGS) entry which is preliminary data.</text>
</comment>
<name>A0ABN7JZ29_9HYPH</name>
<protein>
    <recommendedName>
        <fullName evidence="3">DUF465 domain-containing protein</fullName>
    </recommendedName>
</protein>
<dbReference type="Proteomes" id="UP000601041">
    <property type="component" value="Unassembled WGS sequence"/>
</dbReference>
<evidence type="ECO:0008006" key="3">
    <source>
        <dbReference type="Google" id="ProtNLM"/>
    </source>
</evidence>
<reference evidence="1 2" key="1">
    <citation type="submission" date="2020-11" db="EMBL/GenBank/DDBJ databases">
        <authorList>
            <person name="Lassalle F."/>
        </authorList>
    </citation>
    <scope>NUCLEOTIDE SEQUENCE [LARGE SCALE GENOMIC DNA]</scope>
    <source>
        <strain evidence="1 2">AB21</strain>
    </source>
</reference>
<accession>A0ABN7JZ29</accession>
<sequence>MEKFLTALRNRKAHVQTQIDVEQNRPAPESLRLRALKKLRLRFREQIEYIERHNRQNMPVLIPVIRKRRVILS</sequence>